<evidence type="ECO:0000313" key="1">
    <source>
        <dbReference type="EMBL" id="HIU49588.1"/>
    </source>
</evidence>
<name>A0A9D1LWV9_9FIRM</name>
<comment type="caution">
    <text evidence="1">The sequence shown here is derived from an EMBL/GenBank/DDBJ whole genome shotgun (WGS) entry which is preliminary data.</text>
</comment>
<dbReference type="Proteomes" id="UP000824118">
    <property type="component" value="Unassembled WGS sequence"/>
</dbReference>
<organism evidence="1 2">
    <name type="scientific">Candidatus Limousia pullorum</name>
    <dbReference type="NCBI Taxonomy" id="2840860"/>
    <lineage>
        <taxon>Bacteria</taxon>
        <taxon>Bacillati</taxon>
        <taxon>Bacillota</taxon>
        <taxon>Clostridia</taxon>
        <taxon>Eubacteriales</taxon>
        <taxon>Oscillospiraceae</taxon>
        <taxon>Oscillospiraceae incertae sedis</taxon>
        <taxon>Candidatus Limousia</taxon>
    </lineage>
</organism>
<proteinExistence type="predicted"/>
<reference evidence="1" key="2">
    <citation type="journal article" date="2021" name="PeerJ">
        <title>Extensive microbial diversity within the chicken gut microbiome revealed by metagenomics and culture.</title>
        <authorList>
            <person name="Gilroy R."/>
            <person name="Ravi A."/>
            <person name="Getino M."/>
            <person name="Pursley I."/>
            <person name="Horton D.L."/>
            <person name="Alikhan N.F."/>
            <person name="Baker D."/>
            <person name="Gharbi K."/>
            <person name="Hall N."/>
            <person name="Watson M."/>
            <person name="Adriaenssens E.M."/>
            <person name="Foster-Nyarko E."/>
            <person name="Jarju S."/>
            <person name="Secka A."/>
            <person name="Antonio M."/>
            <person name="Oren A."/>
            <person name="Chaudhuri R.R."/>
            <person name="La Ragione R."/>
            <person name="Hildebrand F."/>
            <person name="Pallen M.J."/>
        </authorList>
    </citation>
    <scope>NUCLEOTIDE SEQUENCE</scope>
    <source>
        <strain evidence="1">ChiGjej1B1-1684</strain>
    </source>
</reference>
<sequence length="52" mass="6105">MPEFVKEFLKMDDTEKTMFFKRVIQNSGYDSGSYADFLKSCIDEAERGIQEE</sequence>
<gene>
    <name evidence="1" type="ORF">IAD22_01045</name>
</gene>
<protein>
    <submittedName>
        <fullName evidence="1">Uncharacterized protein</fullName>
    </submittedName>
</protein>
<evidence type="ECO:0000313" key="2">
    <source>
        <dbReference type="Proteomes" id="UP000824118"/>
    </source>
</evidence>
<reference evidence="1" key="1">
    <citation type="submission" date="2020-10" db="EMBL/GenBank/DDBJ databases">
        <authorList>
            <person name="Gilroy R."/>
        </authorList>
    </citation>
    <scope>NUCLEOTIDE SEQUENCE</scope>
    <source>
        <strain evidence="1">ChiGjej1B1-1684</strain>
    </source>
</reference>
<dbReference type="EMBL" id="DVNG01000014">
    <property type="protein sequence ID" value="HIU49588.1"/>
    <property type="molecule type" value="Genomic_DNA"/>
</dbReference>
<dbReference type="AlphaFoldDB" id="A0A9D1LWV9"/>
<accession>A0A9D1LWV9</accession>